<accession>A0A4R3I3U8</accession>
<feature type="transmembrane region" description="Helical" evidence="7">
    <location>
        <begin position="102"/>
        <end position="121"/>
    </location>
</feature>
<dbReference type="RefSeq" id="WP_207907209.1">
    <property type="nucleotide sequence ID" value="NZ_SLZQ01000002.1"/>
</dbReference>
<keyword evidence="5 7" id="KW-1133">Transmembrane helix</keyword>
<protein>
    <submittedName>
        <fullName evidence="8">Putative oxidoreductase</fullName>
    </submittedName>
</protein>
<name>A0A4R3I3U8_PAULE</name>
<dbReference type="InterPro" id="IPR032808">
    <property type="entry name" value="DoxX"/>
</dbReference>
<comment type="caution">
    <text evidence="8">The sequence shown here is derived from an EMBL/GenBank/DDBJ whole genome shotgun (WGS) entry which is preliminary data.</text>
</comment>
<keyword evidence="3" id="KW-1003">Cell membrane</keyword>
<keyword evidence="6 7" id="KW-0472">Membrane</keyword>
<keyword evidence="9" id="KW-1185">Reference proteome</keyword>
<evidence type="ECO:0000256" key="2">
    <source>
        <dbReference type="ARBA" id="ARBA00006679"/>
    </source>
</evidence>
<comment type="subcellular location">
    <subcellularLocation>
        <location evidence="1">Cell membrane</location>
        <topology evidence="1">Multi-pass membrane protein</topology>
    </subcellularLocation>
</comment>
<dbReference type="EMBL" id="SLZQ01000002">
    <property type="protein sequence ID" value="TCS38609.1"/>
    <property type="molecule type" value="Genomic_DNA"/>
</dbReference>
<organism evidence="8 9">
    <name type="scientific">Paucimonas lemoignei</name>
    <name type="common">Pseudomonas lemoignei</name>
    <dbReference type="NCBI Taxonomy" id="29443"/>
    <lineage>
        <taxon>Bacteria</taxon>
        <taxon>Pseudomonadati</taxon>
        <taxon>Pseudomonadota</taxon>
        <taxon>Betaproteobacteria</taxon>
        <taxon>Burkholderiales</taxon>
        <taxon>Burkholderiaceae</taxon>
        <taxon>Paucimonas</taxon>
    </lineage>
</organism>
<gene>
    <name evidence="8" type="ORF">EDC30_102348</name>
</gene>
<evidence type="ECO:0000256" key="7">
    <source>
        <dbReference type="SAM" id="Phobius"/>
    </source>
</evidence>
<evidence type="ECO:0000256" key="4">
    <source>
        <dbReference type="ARBA" id="ARBA00022692"/>
    </source>
</evidence>
<dbReference type="Pfam" id="PF07681">
    <property type="entry name" value="DoxX"/>
    <property type="match status" value="1"/>
</dbReference>
<evidence type="ECO:0000256" key="3">
    <source>
        <dbReference type="ARBA" id="ARBA00022475"/>
    </source>
</evidence>
<dbReference type="PANTHER" id="PTHR33452:SF1">
    <property type="entry name" value="INNER MEMBRANE PROTEIN YPHA-RELATED"/>
    <property type="match status" value="1"/>
</dbReference>
<evidence type="ECO:0000256" key="6">
    <source>
        <dbReference type="ARBA" id="ARBA00023136"/>
    </source>
</evidence>
<comment type="similarity">
    <text evidence="2">Belongs to the DoxX family.</text>
</comment>
<evidence type="ECO:0000256" key="5">
    <source>
        <dbReference type="ARBA" id="ARBA00022989"/>
    </source>
</evidence>
<evidence type="ECO:0000313" key="9">
    <source>
        <dbReference type="Proteomes" id="UP000295382"/>
    </source>
</evidence>
<evidence type="ECO:0000313" key="8">
    <source>
        <dbReference type="EMBL" id="TCS38609.1"/>
    </source>
</evidence>
<feature type="transmembrane region" description="Helical" evidence="7">
    <location>
        <begin position="7"/>
        <end position="25"/>
    </location>
</feature>
<sequence length="135" mass="14495">MDKVLEIAARILMSHIYIISGWSKLSNFSGTSGYFAHLGLPMPAVVTPLVILIELGGGLALLLGFKTRWVAAMLALFSVATAVVAHTNFADPNQMNNFMKNLAMAGGYLLFVKYGAGAPSMDNAAARKRSSFRDL</sequence>
<dbReference type="AlphaFoldDB" id="A0A4R3I3U8"/>
<proteinExistence type="inferred from homology"/>
<dbReference type="PANTHER" id="PTHR33452">
    <property type="entry name" value="OXIDOREDUCTASE CATD-RELATED"/>
    <property type="match status" value="1"/>
</dbReference>
<dbReference type="Proteomes" id="UP000295382">
    <property type="component" value="Unassembled WGS sequence"/>
</dbReference>
<dbReference type="InterPro" id="IPR051907">
    <property type="entry name" value="DoxX-like_oxidoreductase"/>
</dbReference>
<reference evidence="8 9" key="1">
    <citation type="submission" date="2019-03" db="EMBL/GenBank/DDBJ databases">
        <title>Genomic Encyclopedia of Type Strains, Phase IV (KMG-IV): sequencing the most valuable type-strain genomes for metagenomic binning, comparative biology and taxonomic classification.</title>
        <authorList>
            <person name="Goeker M."/>
        </authorList>
    </citation>
    <scope>NUCLEOTIDE SEQUENCE [LARGE SCALE GENOMIC DNA]</scope>
    <source>
        <strain evidence="8 9">DSM 7445</strain>
    </source>
</reference>
<dbReference type="GO" id="GO:0005886">
    <property type="term" value="C:plasma membrane"/>
    <property type="evidence" value="ECO:0007669"/>
    <property type="project" value="UniProtKB-SubCell"/>
</dbReference>
<keyword evidence="4 7" id="KW-0812">Transmembrane</keyword>
<evidence type="ECO:0000256" key="1">
    <source>
        <dbReference type="ARBA" id="ARBA00004651"/>
    </source>
</evidence>
<feature type="transmembrane region" description="Helical" evidence="7">
    <location>
        <begin position="45"/>
        <end position="63"/>
    </location>
</feature>
<feature type="transmembrane region" description="Helical" evidence="7">
    <location>
        <begin position="70"/>
        <end position="90"/>
    </location>
</feature>